<keyword evidence="2" id="KW-0328">Glycosyltransferase</keyword>
<dbReference type="EMBL" id="CP050831">
    <property type="protein sequence ID" value="QIU95729.1"/>
    <property type="molecule type" value="Genomic_DNA"/>
</dbReference>
<evidence type="ECO:0000256" key="4">
    <source>
        <dbReference type="SAM" id="Phobius"/>
    </source>
</evidence>
<organism evidence="5 6">
    <name type="scientific">Bacteroides faecium</name>
    <dbReference type="NCBI Taxonomy" id="2715212"/>
    <lineage>
        <taxon>Bacteria</taxon>
        <taxon>Pseudomonadati</taxon>
        <taxon>Bacteroidota</taxon>
        <taxon>Bacteroidia</taxon>
        <taxon>Bacteroidales</taxon>
        <taxon>Bacteroidaceae</taxon>
        <taxon>Bacteroides</taxon>
    </lineage>
</organism>
<protein>
    <submittedName>
        <fullName evidence="5">Glycosyltransferase family 2 protein</fullName>
    </submittedName>
</protein>
<dbReference type="AlphaFoldDB" id="A0A6H0KR99"/>
<comment type="similarity">
    <text evidence="1">Belongs to the glycosyltransferase 2 family.</text>
</comment>
<dbReference type="SUPFAM" id="SSF53448">
    <property type="entry name" value="Nucleotide-diphospho-sugar transferases"/>
    <property type="match status" value="1"/>
</dbReference>
<dbReference type="Pfam" id="PF13641">
    <property type="entry name" value="Glyco_tranf_2_3"/>
    <property type="match status" value="1"/>
</dbReference>
<evidence type="ECO:0000256" key="3">
    <source>
        <dbReference type="ARBA" id="ARBA00022679"/>
    </source>
</evidence>
<dbReference type="Proteomes" id="UP000501780">
    <property type="component" value="Chromosome"/>
</dbReference>
<evidence type="ECO:0000313" key="5">
    <source>
        <dbReference type="EMBL" id="QIU95729.1"/>
    </source>
</evidence>
<feature type="transmembrane region" description="Helical" evidence="4">
    <location>
        <begin position="299"/>
        <end position="322"/>
    </location>
</feature>
<feature type="transmembrane region" description="Helical" evidence="4">
    <location>
        <begin position="6"/>
        <end position="25"/>
    </location>
</feature>
<gene>
    <name evidence="5" type="ORF">BacF7301_16920</name>
</gene>
<dbReference type="KEGG" id="bfc:BacF7301_16920"/>
<feature type="transmembrane region" description="Helical" evidence="4">
    <location>
        <begin position="334"/>
        <end position="354"/>
    </location>
</feature>
<dbReference type="PANTHER" id="PTHR43630:SF1">
    <property type="entry name" value="POLY-BETA-1,6-N-ACETYL-D-GLUCOSAMINE SYNTHASE"/>
    <property type="match status" value="1"/>
</dbReference>
<keyword evidence="4" id="KW-1133">Transmembrane helix</keyword>
<evidence type="ECO:0000313" key="6">
    <source>
        <dbReference type="Proteomes" id="UP000501780"/>
    </source>
</evidence>
<keyword evidence="4" id="KW-0472">Membrane</keyword>
<dbReference type="InterPro" id="IPR029044">
    <property type="entry name" value="Nucleotide-diphossugar_trans"/>
</dbReference>
<evidence type="ECO:0000256" key="2">
    <source>
        <dbReference type="ARBA" id="ARBA00022676"/>
    </source>
</evidence>
<dbReference type="RefSeq" id="WP_167964629.1">
    <property type="nucleotide sequence ID" value="NZ_CP050831.1"/>
</dbReference>
<keyword evidence="6" id="KW-1185">Reference proteome</keyword>
<keyword evidence="3 5" id="KW-0808">Transferase</keyword>
<keyword evidence="4" id="KW-0812">Transmembrane</keyword>
<sequence length="403" mass="45754">MNIVDWILFTLLALCVCYLLLYAIASKFYRAPRFPEARTFRRFAVFFPAYKEDRVIATSVRSFLEQDYPREMFDIIVISDQMQPATNEELRSLPIRLLIADYQDSSKAKALTMAVDSISREHYDIIAILDADNLTSPDFLAEVNRAFDSGVRCIQAHRTGKNMDTSISMLDGISEEINNGIFRSGHNVLGLSAALSGSGMAFEADWFRTNVRLLETAGEDKELEVLLLQQRIHTTYLPQIPIYDEKTQKEEAIGNQRKRWIAAQFGILRSSFVHLPRAIAQGNIDYCDKIVQWMLPPRLIQLASVFGLTLVFTIIGACLSFQGTGHEWTIAIKWWILSAAQIAAMTLPIPGHLFNKQLGKALMRIPILAFTTIGNLFKLKGAYKKFIHTEHGEEEGEKEKHHH</sequence>
<evidence type="ECO:0000256" key="1">
    <source>
        <dbReference type="ARBA" id="ARBA00006739"/>
    </source>
</evidence>
<dbReference type="Gene3D" id="3.90.550.10">
    <property type="entry name" value="Spore Coat Polysaccharide Biosynthesis Protein SpsA, Chain A"/>
    <property type="match status" value="1"/>
</dbReference>
<proteinExistence type="inferred from homology"/>
<dbReference type="PANTHER" id="PTHR43630">
    <property type="entry name" value="POLY-BETA-1,6-N-ACETYL-D-GLUCOSAMINE SYNTHASE"/>
    <property type="match status" value="1"/>
</dbReference>
<accession>A0A6H0KR99</accession>
<name>A0A6H0KR99_9BACE</name>
<dbReference type="GO" id="GO:0016757">
    <property type="term" value="F:glycosyltransferase activity"/>
    <property type="evidence" value="ECO:0007669"/>
    <property type="project" value="UniProtKB-KW"/>
</dbReference>
<reference evidence="5 6" key="1">
    <citation type="submission" date="2020-03" db="EMBL/GenBank/DDBJ databases">
        <title>Genomic analysis of Bacteroides faecium CBA7301.</title>
        <authorList>
            <person name="Kim J."/>
            <person name="Roh S.W."/>
        </authorList>
    </citation>
    <scope>NUCLEOTIDE SEQUENCE [LARGE SCALE GENOMIC DNA]</scope>
    <source>
        <strain evidence="5 6">CBA7301</strain>
    </source>
</reference>